<dbReference type="InterPro" id="IPR034338">
    <property type="entry name" value="GST_4_C"/>
</dbReference>
<dbReference type="Pfam" id="PF13409">
    <property type="entry name" value="GST_N_2"/>
    <property type="match status" value="1"/>
</dbReference>
<accession>A0A1X7LPZ5</accession>
<dbReference type="SUPFAM" id="SSF52833">
    <property type="entry name" value="Thioredoxin-like"/>
    <property type="match status" value="1"/>
</dbReference>
<name>A0A1X7LPZ5_9BURK</name>
<dbReference type="Gene3D" id="3.40.30.10">
    <property type="entry name" value="Glutaredoxin"/>
    <property type="match status" value="1"/>
</dbReference>
<dbReference type="NCBIfam" id="NF011693">
    <property type="entry name" value="PRK15113.1"/>
    <property type="match status" value="1"/>
</dbReference>
<dbReference type="EMBL" id="FXAT01000007">
    <property type="protein sequence ID" value="SMG55189.1"/>
    <property type="molecule type" value="Genomic_DNA"/>
</dbReference>
<evidence type="ECO:0000313" key="2">
    <source>
        <dbReference type="EMBL" id="SMG55189.1"/>
    </source>
</evidence>
<dbReference type="GO" id="GO:0016034">
    <property type="term" value="F:maleylacetoacetate isomerase activity"/>
    <property type="evidence" value="ECO:0007669"/>
    <property type="project" value="TreeGrafter"/>
</dbReference>
<gene>
    <name evidence="2" type="ORF">SAMN06265784_107144</name>
</gene>
<dbReference type="PANTHER" id="PTHR42673:SF21">
    <property type="entry name" value="GLUTATHIONE S-TRANSFERASE YFCF"/>
    <property type="match status" value="1"/>
</dbReference>
<dbReference type="SUPFAM" id="SSF47616">
    <property type="entry name" value="GST C-terminal domain-like"/>
    <property type="match status" value="1"/>
</dbReference>
<sequence length="191" mass="21638">MSVFVTLREKRLPFDLSTVDLAHGANHETDYAARSLTRRVPTLMHEDFALSESSAITEYLDETFPEIPVYPRDRHLRARARQVQAWLRSDLLPIRQERSTEVVFYGSRGAPLSAAAEEAAQKLFSAAEALLPAGSPNLFGEWCIADTDLALMLNRLVLNGDPVPQRLKDYAGRQWQRPAVQQWVQLERPPL</sequence>
<dbReference type="PANTHER" id="PTHR42673">
    <property type="entry name" value="MALEYLACETOACETATE ISOMERASE"/>
    <property type="match status" value="1"/>
</dbReference>
<dbReference type="PROSITE" id="PS50404">
    <property type="entry name" value="GST_NTER"/>
    <property type="match status" value="1"/>
</dbReference>
<dbReference type="GO" id="GO:0006559">
    <property type="term" value="P:L-phenylalanine catabolic process"/>
    <property type="evidence" value="ECO:0007669"/>
    <property type="project" value="TreeGrafter"/>
</dbReference>
<proteinExistence type="predicted"/>
<dbReference type="GO" id="GO:0004364">
    <property type="term" value="F:glutathione transferase activity"/>
    <property type="evidence" value="ECO:0007669"/>
    <property type="project" value="TreeGrafter"/>
</dbReference>
<dbReference type="Proteomes" id="UP000193228">
    <property type="component" value="Unassembled WGS sequence"/>
</dbReference>
<reference evidence="3" key="1">
    <citation type="submission" date="2017-04" db="EMBL/GenBank/DDBJ databases">
        <authorList>
            <person name="Varghese N."/>
            <person name="Submissions S."/>
        </authorList>
    </citation>
    <scope>NUCLEOTIDE SEQUENCE [LARGE SCALE GENOMIC DNA]</scope>
    <source>
        <strain evidence="3">LMG 29540</strain>
    </source>
</reference>
<evidence type="ECO:0000313" key="3">
    <source>
        <dbReference type="Proteomes" id="UP000193228"/>
    </source>
</evidence>
<dbReference type="Gene3D" id="1.20.1050.10">
    <property type="match status" value="1"/>
</dbReference>
<protein>
    <submittedName>
        <fullName evidence="2">Glutathione S-transferase</fullName>
    </submittedName>
</protein>
<dbReference type="CDD" id="cd00570">
    <property type="entry name" value="GST_N_family"/>
    <property type="match status" value="1"/>
</dbReference>
<dbReference type="STRING" id="1515439.SAMN06265784_107144"/>
<dbReference type="AlphaFoldDB" id="A0A1X7LPZ5"/>
<dbReference type="InterPro" id="IPR036282">
    <property type="entry name" value="Glutathione-S-Trfase_C_sf"/>
</dbReference>
<organism evidence="2 3">
    <name type="scientific">Paraburkholderia susongensis</name>
    <dbReference type="NCBI Taxonomy" id="1515439"/>
    <lineage>
        <taxon>Bacteria</taxon>
        <taxon>Pseudomonadati</taxon>
        <taxon>Pseudomonadota</taxon>
        <taxon>Betaproteobacteria</taxon>
        <taxon>Burkholderiales</taxon>
        <taxon>Burkholderiaceae</taxon>
        <taxon>Paraburkholderia</taxon>
    </lineage>
</organism>
<dbReference type="Pfam" id="PF14834">
    <property type="entry name" value="GST_C_4"/>
    <property type="match status" value="1"/>
</dbReference>
<dbReference type="CDD" id="cd03195">
    <property type="entry name" value="GST_C_4"/>
    <property type="match status" value="1"/>
</dbReference>
<feature type="domain" description="GST N-terminal" evidence="1">
    <location>
        <begin position="1"/>
        <end position="68"/>
    </location>
</feature>
<dbReference type="GO" id="GO:0006749">
    <property type="term" value="P:glutathione metabolic process"/>
    <property type="evidence" value="ECO:0007669"/>
    <property type="project" value="TreeGrafter"/>
</dbReference>
<dbReference type="InterPro" id="IPR036249">
    <property type="entry name" value="Thioredoxin-like_sf"/>
</dbReference>
<keyword evidence="2" id="KW-0808">Transferase</keyword>
<keyword evidence="3" id="KW-1185">Reference proteome</keyword>
<dbReference type="InterPro" id="IPR004045">
    <property type="entry name" value="Glutathione_S-Trfase_N"/>
</dbReference>
<evidence type="ECO:0000259" key="1">
    <source>
        <dbReference type="PROSITE" id="PS50404"/>
    </source>
</evidence>